<keyword evidence="7" id="KW-0206">Cytoskeleton</keyword>
<feature type="region of interest" description="Disordered" evidence="9">
    <location>
        <begin position="1"/>
        <end position="45"/>
    </location>
</feature>
<keyword evidence="8" id="KW-0966">Cell projection</keyword>
<dbReference type="Pfam" id="PF02493">
    <property type="entry name" value="MORN"/>
    <property type="match status" value="9"/>
</dbReference>
<evidence type="ECO:0000256" key="8">
    <source>
        <dbReference type="ARBA" id="ARBA00023273"/>
    </source>
</evidence>
<name>A0A1J4K2U1_9EUKA</name>
<dbReference type="GO" id="GO:0031514">
    <property type="term" value="C:motile cilium"/>
    <property type="evidence" value="ECO:0007669"/>
    <property type="project" value="UniProtKB-SubCell"/>
</dbReference>
<dbReference type="Gene3D" id="2.20.110.10">
    <property type="entry name" value="Histone H3 K4-specific methyltransferase SET7/9 N-terminal domain"/>
    <property type="match status" value="5"/>
</dbReference>
<dbReference type="GeneID" id="94839652"/>
<feature type="region of interest" description="Disordered" evidence="9">
    <location>
        <begin position="421"/>
        <end position="440"/>
    </location>
</feature>
<feature type="compositionally biased region" description="Low complexity" evidence="9">
    <location>
        <begin position="1"/>
        <end position="13"/>
    </location>
</feature>
<dbReference type="AlphaFoldDB" id="A0A1J4K2U1"/>
<keyword evidence="11" id="KW-1185">Reference proteome</keyword>
<gene>
    <name evidence="10" type="ORF">TRFO_26441</name>
</gene>
<evidence type="ECO:0000256" key="4">
    <source>
        <dbReference type="ARBA" id="ARBA00022737"/>
    </source>
</evidence>
<dbReference type="EMBL" id="MLAK01000747">
    <property type="protein sequence ID" value="OHT05761.1"/>
    <property type="molecule type" value="Genomic_DNA"/>
</dbReference>
<keyword evidence="4" id="KW-0677">Repeat</keyword>
<evidence type="ECO:0000256" key="1">
    <source>
        <dbReference type="ARBA" id="ARBA00004230"/>
    </source>
</evidence>
<dbReference type="SUPFAM" id="SSF82185">
    <property type="entry name" value="Histone H3 K4-specific methyltransferase SET7/9 N-terminal domain"/>
    <property type="match status" value="3"/>
</dbReference>
<keyword evidence="6" id="KW-0969">Cilium</keyword>
<feature type="compositionally biased region" description="Acidic residues" evidence="9">
    <location>
        <begin position="14"/>
        <end position="37"/>
    </location>
</feature>
<feature type="compositionally biased region" description="Acidic residues" evidence="9">
    <location>
        <begin position="698"/>
        <end position="713"/>
    </location>
</feature>
<reference evidence="10" key="1">
    <citation type="submission" date="2016-10" db="EMBL/GenBank/DDBJ databases">
        <authorList>
            <person name="Benchimol M."/>
            <person name="Almeida L.G."/>
            <person name="Vasconcelos A.T."/>
            <person name="Perreira-Neves A."/>
            <person name="Rosa I.A."/>
            <person name="Tasca T."/>
            <person name="Bogo M.R."/>
            <person name="de Souza W."/>
        </authorList>
    </citation>
    <scope>NUCLEOTIDE SEQUENCE [LARGE SCALE GENOMIC DNA]</scope>
    <source>
        <strain evidence="10">K</strain>
    </source>
</reference>
<proteinExistence type="predicted"/>
<comment type="subcellular location">
    <subcellularLocation>
        <location evidence="1">Cell projection</location>
        <location evidence="1">Cilium</location>
        <location evidence="1">Flagellum</location>
    </subcellularLocation>
    <subcellularLocation>
        <location evidence="2">Cytoplasm</location>
        <location evidence="2">Cytoskeleton</location>
        <location evidence="2">Cilium axoneme</location>
    </subcellularLocation>
</comment>
<sequence length="713" mass="81688">MEQEQNEQNQPQTTEEEEEQVEEYESEPFQESEEIPENDSQCSQDEVTENPFGFLFSTSVTHCFTNEHKNEGDPFVFFSGNTYQGEMHEGIIHGQGEYTWTDLGAKYSGTFNWGNFTGTGRIQWKDGSTYDGNVVNGIRNGQGTYRRAGPKPFVYEGEWLNGKFHGHGICYYGEQGCDHHYEGNFENGEREGDGTMYYPNGNIYEGQWHLGKRHGHGKFTWKESGSYYVGEFQNGQMSGQGEIVYAFSAQSPSVQFVQSNRYLGSFENSLRNGQGTFYYANGAVYKGEWKDNRKNGIGTFTSRDGRVYHSEFRDGSIYQDGQLFVPTPSISLNFPLDGLLAPSESSDEVMNSLCNIYVRFLPKLRALYQQYSRIQWADDKTITALRMVGMWRFLQDKGTILQPSFRLSDADDVVQWNLENPSVKTDDSNSKDSPLSSGLNSMPSTFGFDRVNDLEPITFENQPLKFSPDPFATLFLYQLFESLVRLAHHQLKASFPDSLILQVTRFLENSIFVDDSPPENPYSLFRKSVSNTQFDDMVTKYSPKLLELYLDFSGYASGCSKFQTRQLKMGIQIDSNVDVTVNVYSGIMTIRDLVLFLGDRYFFEDEEKLSVMDVLCFQKFAGVTRAIEEEEEATFRRFFTSFMKSKVTFVEFVQTLAFVADKLIPFDWEPEMKFEYVVTHLDQWRPPTPPESVANESDVNEEEEEEPEAQSAK</sequence>
<keyword evidence="3" id="KW-0963">Cytoplasm</keyword>
<feature type="compositionally biased region" description="Polar residues" evidence="9">
    <location>
        <begin position="431"/>
        <end position="440"/>
    </location>
</feature>
<feature type="region of interest" description="Disordered" evidence="9">
    <location>
        <begin position="684"/>
        <end position="713"/>
    </location>
</feature>
<evidence type="ECO:0000256" key="3">
    <source>
        <dbReference type="ARBA" id="ARBA00022490"/>
    </source>
</evidence>
<dbReference type="InterPro" id="IPR003409">
    <property type="entry name" value="MORN"/>
</dbReference>
<dbReference type="PANTHER" id="PTHR46613:SF1">
    <property type="entry name" value="RADIAL SPOKE HEAD 10 HOMOLOG B-RELATED"/>
    <property type="match status" value="1"/>
</dbReference>
<evidence type="ECO:0000256" key="9">
    <source>
        <dbReference type="SAM" id="MobiDB-lite"/>
    </source>
</evidence>
<dbReference type="PANTHER" id="PTHR46613">
    <property type="entry name" value="RADIAL SPOKE HEAD 10 HOMOLOG B-RELATED"/>
    <property type="match status" value="1"/>
</dbReference>
<dbReference type="OrthoDB" id="294378at2759"/>
<evidence type="ECO:0000256" key="2">
    <source>
        <dbReference type="ARBA" id="ARBA00004430"/>
    </source>
</evidence>
<evidence type="ECO:0000256" key="6">
    <source>
        <dbReference type="ARBA" id="ARBA00023069"/>
    </source>
</evidence>
<dbReference type="Proteomes" id="UP000179807">
    <property type="component" value="Unassembled WGS sequence"/>
</dbReference>
<protein>
    <submittedName>
        <fullName evidence="10">Uncharacterized protein</fullName>
    </submittedName>
</protein>
<keyword evidence="5" id="KW-0282">Flagellum</keyword>
<comment type="caution">
    <text evidence="10">The sequence shown here is derived from an EMBL/GenBank/DDBJ whole genome shotgun (WGS) entry which is preliminary data.</text>
</comment>
<evidence type="ECO:0000256" key="5">
    <source>
        <dbReference type="ARBA" id="ARBA00022846"/>
    </source>
</evidence>
<dbReference type="VEuPathDB" id="TrichDB:TRFO_26441"/>
<evidence type="ECO:0000313" key="11">
    <source>
        <dbReference type="Proteomes" id="UP000179807"/>
    </source>
</evidence>
<accession>A0A1J4K2U1</accession>
<dbReference type="GO" id="GO:0005930">
    <property type="term" value="C:axoneme"/>
    <property type="evidence" value="ECO:0007669"/>
    <property type="project" value="UniProtKB-SubCell"/>
</dbReference>
<dbReference type="RefSeq" id="XP_068358897.1">
    <property type="nucleotide sequence ID" value="XM_068504948.1"/>
</dbReference>
<organism evidence="10 11">
    <name type="scientific">Tritrichomonas foetus</name>
    <dbReference type="NCBI Taxonomy" id="1144522"/>
    <lineage>
        <taxon>Eukaryota</taxon>
        <taxon>Metamonada</taxon>
        <taxon>Parabasalia</taxon>
        <taxon>Tritrichomonadida</taxon>
        <taxon>Tritrichomonadidae</taxon>
        <taxon>Tritrichomonas</taxon>
    </lineage>
</organism>
<dbReference type="SMART" id="SM00698">
    <property type="entry name" value="MORN"/>
    <property type="match status" value="9"/>
</dbReference>
<evidence type="ECO:0000313" key="10">
    <source>
        <dbReference type="EMBL" id="OHT05761.1"/>
    </source>
</evidence>
<evidence type="ECO:0000256" key="7">
    <source>
        <dbReference type="ARBA" id="ARBA00023212"/>
    </source>
</evidence>